<gene>
    <name evidence="1" type="primary">Contig8903.g9516</name>
    <name evidence="1" type="ORF">STYLEM_5246</name>
</gene>
<dbReference type="AlphaFoldDB" id="A0A078A1Y0"/>
<sequence length="181" mass="20377">MIGSSELLNIASLISFSTNSVEDRLLNIENKFYLPATDNADTDTFAVTISSTNATVNEIITKVGDFNYGSIEKIHSNPNRIFMPLIKYDDVGIYQVEIITLVSSKMVDQMDMANIIGRMEGFMKANGQMIIWKGQDCINGVKVIITMDNGRMIRDKEQEYSITRMEISKLASGRIIHSMEY</sequence>
<organism evidence="1 2">
    <name type="scientific">Stylonychia lemnae</name>
    <name type="common">Ciliate</name>
    <dbReference type="NCBI Taxonomy" id="5949"/>
    <lineage>
        <taxon>Eukaryota</taxon>
        <taxon>Sar</taxon>
        <taxon>Alveolata</taxon>
        <taxon>Ciliophora</taxon>
        <taxon>Intramacronucleata</taxon>
        <taxon>Spirotrichea</taxon>
        <taxon>Stichotrichia</taxon>
        <taxon>Sporadotrichida</taxon>
        <taxon>Oxytrichidae</taxon>
        <taxon>Stylonychinae</taxon>
        <taxon>Stylonychia</taxon>
    </lineage>
</organism>
<dbReference type="EMBL" id="CCKQ01005091">
    <property type="protein sequence ID" value="CDW76246.1"/>
    <property type="molecule type" value="Genomic_DNA"/>
</dbReference>
<accession>A0A078A1Y0</accession>
<evidence type="ECO:0000313" key="2">
    <source>
        <dbReference type="Proteomes" id="UP000039865"/>
    </source>
</evidence>
<reference evidence="1 2" key="1">
    <citation type="submission" date="2014-06" db="EMBL/GenBank/DDBJ databases">
        <authorList>
            <person name="Swart Estienne"/>
        </authorList>
    </citation>
    <scope>NUCLEOTIDE SEQUENCE [LARGE SCALE GENOMIC DNA]</scope>
    <source>
        <strain evidence="1 2">130c</strain>
    </source>
</reference>
<protein>
    <submittedName>
        <fullName evidence="1">Uncharacterized protein</fullName>
    </submittedName>
</protein>
<proteinExistence type="predicted"/>
<keyword evidence="2" id="KW-1185">Reference proteome</keyword>
<dbReference type="InParanoid" id="A0A078A1Y0"/>
<name>A0A078A1Y0_STYLE</name>
<dbReference type="Proteomes" id="UP000039865">
    <property type="component" value="Unassembled WGS sequence"/>
</dbReference>
<evidence type="ECO:0000313" key="1">
    <source>
        <dbReference type="EMBL" id="CDW76246.1"/>
    </source>
</evidence>